<name>A0A4R0RNE2_9APHY</name>
<protein>
    <submittedName>
        <fullName evidence="2">Uncharacterized protein</fullName>
    </submittedName>
</protein>
<reference evidence="2 3" key="1">
    <citation type="submission" date="2018-11" db="EMBL/GenBank/DDBJ databases">
        <title>Genome assembly of Steccherinum ochraceum LE-BIN_3174, the white-rot fungus of the Steccherinaceae family (The Residual Polyporoid clade, Polyporales, Basidiomycota).</title>
        <authorList>
            <person name="Fedorova T.V."/>
            <person name="Glazunova O.A."/>
            <person name="Landesman E.O."/>
            <person name="Moiseenko K.V."/>
            <person name="Psurtseva N.V."/>
            <person name="Savinova O.S."/>
            <person name="Shakhova N.V."/>
            <person name="Tyazhelova T.V."/>
            <person name="Vasina D.V."/>
        </authorList>
    </citation>
    <scope>NUCLEOTIDE SEQUENCE [LARGE SCALE GENOMIC DNA]</scope>
    <source>
        <strain evidence="2 3">LE-BIN_3174</strain>
    </source>
</reference>
<keyword evidence="3" id="KW-1185">Reference proteome</keyword>
<feature type="region of interest" description="Disordered" evidence="1">
    <location>
        <begin position="277"/>
        <end position="315"/>
    </location>
</feature>
<proteinExistence type="predicted"/>
<dbReference type="AlphaFoldDB" id="A0A4R0RNE2"/>
<evidence type="ECO:0000256" key="1">
    <source>
        <dbReference type="SAM" id="MobiDB-lite"/>
    </source>
</evidence>
<accession>A0A4R0RNE2</accession>
<comment type="caution">
    <text evidence="2">The sequence shown here is derived from an EMBL/GenBank/DDBJ whole genome shotgun (WGS) entry which is preliminary data.</text>
</comment>
<dbReference type="OrthoDB" id="10636539at2759"/>
<gene>
    <name evidence="2" type="ORF">EIP91_002742</name>
</gene>
<evidence type="ECO:0000313" key="3">
    <source>
        <dbReference type="Proteomes" id="UP000292702"/>
    </source>
</evidence>
<organism evidence="2 3">
    <name type="scientific">Steccherinum ochraceum</name>
    <dbReference type="NCBI Taxonomy" id="92696"/>
    <lineage>
        <taxon>Eukaryota</taxon>
        <taxon>Fungi</taxon>
        <taxon>Dikarya</taxon>
        <taxon>Basidiomycota</taxon>
        <taxon>Agaricomycotina</taxon>
        <taxon>Agaricomycetes</taxon>
        <taxon>Polyporales</taxon>
        <taxon>Steccherinaceae</taxon>
        <taxon>Steccherinum</taxon>
    </lineage>
</organism>
<sequence length="377" mass="42544">MTFFGRILSNFLSTSSDVKNRKPTAAISHKDRYTQLPTRLRKEHRAERRRERGHVVNIGAPTDFQHIGAYQHDTRNGEPRATARPFISGPFPLMPRGQASLLENASLAFALNFYHQIPSQFLSHDTSPAPPHLHSRPHVARKPLPTLPPPLSPIRESVPAFQPIPPTTRLVSQPASPQPRNPAESSTTDEIPPARPRPPKDTTADLQAEVIAKQVENVRYLHERNKYFSQVRTLQLEMRTMRRAKRDLLSDKERSERLICFLADRLKELEQELDIHESRSRARPELPPTLPEASGMSMAPSEMLPGTGRDRDSSSMISCRATVDDAGWEAIDDDIGLGTIDDASSYRNGTQNAVQRLTLWCQGVDERVFSALEEFFE</sequence>
<feature type="region of interest" description="Disordered" evidence="1">
    <location>
        <begin position="125"/>
        <end position="203"/>
    </location>
</feature>
<dbReference type="EMBL" id="RWJN01000184">
    <property type="protein sequence ID" value="TCD65378.1"/>
    <property type="molecule type" value="Genomic_DNA"/>
</dbReference>
<dbReference type="Proteomes" id="UP000292702">
    <property type="component" value="Unassembled WGS sequence"/>
</dbReference>
<evidence type="ECO:0000313" key="2">
    <source>
        <dbReference type="EMBL" id="TCD65378.1"/>
    </source>
</evidence>